<dbReference type="Proteomes" id="UP000499080">
    <property type="component" value="Unassembled WGS sequence"/>
</dbReference>
<protein>
    <recommendedName>
        <fullName evidence="3">LysM domain-containing protein</fullName>
    </recommendedName>
</protein>
<proteinExistence type="predicted"/>
<reference evidence="1 2" key="1">
    <citation type="journal article" date="2019" name="Sci. Rep.">
        <title>Orb-weaving spider Araneus ventricosus genome elucidates the spidroin gene catalogue.</title>
        <authorList>
            <person name="Kono N."/>
            <person name="Nakamura H."/>
            <person name="Ohtoshi R."/>
            <person name="Moran D.A.P."/>
            <person name="Shinohara A."/>
            <person name="Yoshida Y."/>
            <person name="Fujiwara M."/>
            <person name="Mori M."/>
            <person name="Tomita M."/>
            <person name="Arakawa K."/>
        </authorList>
    </citation>
    <scope>NUCLEOTIDE SEQUENCE [LARGE SCALE GENOMIC DNA]</scope>
</reference>
<name>A0A4Y2RZZ7_ARAVE</name>
<evidence type="ECO:0000313" key="1">
    <source>
        <dbReference type="EMBL" id="GBN81317.1"/>
    </source>
</evidence>
<keyword evidence="2" id="KW-1185">Reference proteome</keyword>
<evidence type="ECO:0008006" key="3">
    <source>
        <dbReference type="Google" id="ProtNLM"/>
    </source>
</evidence>
<gene>
    <name evidence="1" type="ORF">AVEN_147868_1</name>
</gene>
<dbReference type="EMBL" id="BGPR01019220">
    <property type="protein sequence ID" value="GBN81317.1"/>
    <property type="molecule type" value="Genomic_DNA"/>
</dbReference>
<comment type="caution">
    <text evidence="1">The sequence shown here is derived from an EMBL/GenBank/DDBJ whole genome shotgun (WGS) entry which is preliminary data.</text>
</comment>
<sequence length="104" mass="12139">MVGKEFYRDSMGWLAAATSIPDLATKLATNSMTRYKDSKVLESSRYLYCRGDTLEYTRRFHDVTARRVRSYNSMLDDGCVDRLGSPERETSLEFYPQCELDRSW</sequence>
<dbReference type="AlphaFoldDB" id="A0A4Y2RZZ7"/>
<evidence type="ECO:0000313" key="2">
    <source>
        <dbReference type="Proteomes" id="UP000499080"/>
    </source>
</evidence>
<organism evidence="1 2">
    <name type="scientific">Araneus ventricosus</name>
    <name type="common">Orbweaver spider</name>
    <name type="synonym">Epeira ventricosa</name>
    <dbReference type="NCBI Taxonomy" id="182803"/>
    <lineage>
        <taxon>Eukaryota</taxon>
        <taxon>Metazoa</taxon>
        <taxon>Ecdysozoa</taxon>
        <taxon>Arthropoda</taxon>
        <taxon>Chelicerata</taxon>
        <taxon>Arachnida</taxon>
        <taxon>Araneae</taxon>
        <taxon>Araneomorphae</taxon>
        <taxon>Entelegynae</taxon>
        <taxon>Araneoidea</taxon>
        <taxon>Araneidae</taxon>
        <taxon>Araneus</taxon>
    </lineage>
</organism>
<accession>A0A4Y2RZZ7</accession>